<feature type="non-terminal residue" evidence="2">
    <location>
        <position position="1"/>
    </location>
</feature>
<gene>
    <name evidence="2" type="ORF">MONAX_5E020187</name>
</gene>
<dbReference type="EMBL" id="CABDUW010000170">
    <property type="protein sequence ID" value="VTJ61286.1"/>
    <property type="molecule type" value="Genomic_DNA"/>
</dbReference>
<protein>
    <submittedName>
        <fullName evidence="2">Uncharacterized protein</fullName>
    </submittedName>
</protein>
<evidence type="ECO:0000256" key="1">
    <source>
        <dbReference type="SAM" id="MobiDB-lite"/>
    </source>
</evidence>
<evidence type="ECO:0000313" key="2">
    <source>
        <dbReference type="EMBL" id="VTJ61286.1"/>
    </source>
</evidence>
<accession>A0A5E4AWT2</accession>
<name>A0A5E4AWT2_MARMO</name>
<sequence length="97" mass="11237">CPRGRSARLKAEGRRSPSPGRPACRLSLLLPRQTPSPRRRLARINNQTKKFKKGKGDQRENRLKWLPKKLKKIYLQKIYLQESPASDEAEEKEAKSD</sequence>
<reference evidence="2" key="1">
    <citation type="submission" date="2019-04" db="EMBL/GenBank/DDBJ databases">
        <authorList>
            <person name="Alioto T."/>
            <person name="Alioto T."/>
        </authorList>
    </citation>
    <scope>NUCLEOTIDE SEQUENCE [LARGE SCALE GENOMIC DNA]</scope>
</reference>
<evidence type="ECO:0000313" key="3">
    <source>
        <dbReference type="Proteomes" id="UP000335636"/>
    </source>
</evidence>
<dbReference type="AlphaFoldDB" id="A0A5E4AWT2"/>
<comment type="caution">
    <text evidence="2">The sequence shown here is derived from an EMBL/GenBank/DDBJ whole genome shotgun (WGS) entry which is preliminary data.</text>
</comment>
<organism evidence="2 3">
    <name type="scientific">Marmota monax</name>
    <name type="common">Woodchuck</name>
    <dbReference type="NCBI Taxonomy" id="9995"/>
    <lineage>
        <taxon>Eukaryota</taxon>
        <taxon>Metazoa</taxon>
        <taxon>Chordata</taxon>
        <taxon>Craniata</taxon>
        <taxon>Vertebrata</taxon>
        <taxon>Euteleostomi</taxon>
        <taxon>Mammalia</taxon>
        <taxon>Eutheria</taxon>
        <taxon>Euarchontoglires</taxon>
        <taxon>Glires</taxon>
        <taxon>Rodentia</taxon>
        <taxon>Sciuromorpha</taxon>
        <taxon>Sciuridae</taxon>
        <taxon>Xerinae</taxon>
        <taxon>Marmotini</taxon>
        <taxon>Marmota</taxon>
    </lineage>
</organism>
<feature type="region of interest" description="Disordered" evidence="1">
    <location>
        <begin position="1"/>
        <end position="25"/>
    </location>
</feature>
<dbReference type="Proteomes" id="UP000335636">
    <property type="component" value="Unassembled WGS sequence"/>
</dbReference>
<keyword evidence="3" id="KW-1185">Reference proteome</keyword>
<proteinExistence type="predicted"/>